<dbReference type="RefSeq" id="WP_256166493.1">
    <property type="nucleotide sequence ID" value="NZ_JANGBQ010000020.1"/>
</dbReference>
<proteinExistence type="predicted"/>
<name>A0AAJ1CG23_9BACT</name>
<dbReference type="AlphaFoldDB" id="A0AAJ1CG23"/>
<dbReference type="EMBL" id="JANGBQ010000020">
    <property type="protein sequence ID" value="MCQ5083706.1"/>
    <property type="molecule type" value="Genomic_DNA"/>
</dbReference>
<protein>
    <submittedName>
        <fullName evidence="1">Head-tail connector protein</fullName>
    </submittedName>
</protein>
<sequence>MACITLAEAKRHLNIEDDFEDDDQYISSLIAVAQEVVAQDICVPLAELEGETGEIPAPLRQAMLLLIGNYYASRESVAFGVLVQDTKAYKHLIGLYRDYSR</sequence>
<dbReference type="CDD" id="cd08054">
    <property type="entry name" value="gp6"/>
    <property type="match status" value="1"/>
</dbReference>
<gene>
    <name evidence="1" type="ORF">NE651_12510</name>
</gene>
<evidence type="ECO:0000313" key="1">
    <source>
        <dbReference type="EMBL" id="MCQ5083706.1"/>
    </source>
</evidence>
<comment type="caution">
    <text evidence="1">The sequence shown here is derived from an EMBL/GenBank/DDBJ whole genome shotgun (WGS) entry which is preliminary data.</text>
</comment>
<dbReference type="InterPro" id="IPR021146">
    <property type="entry name" value="Phage_gp6-like_head-tail"/>
</dbReference>
<dbReference type="Gene3D" id="1.10.3230.30">
    <property type="entry name" value="Phage gp6-like head-tail connector protein"/>
    <property type="match status" value="1"/>
</dbReference>
<dbReference type="InterPro" id="IPR006450">
    <property type="entry name" value="Phage_HK97_gp6-like"/>
</dbReference>
<dbReference type="Pfam" id="PF05135">
    <property type="entry name" value="Phage_connect_1"/>
    <property type="match status" value="1"/>
</dbReference>
<dbReference type="NCBIfam" id="TIGR01560">
    <property type="entry name" value="put_DNA_pack"/>
    <property type="match status" value="1"/>
</dbReference>
<evidence type="ECO:0000313" key="2">
    <source>
        <dbReference type="Proteomes" id="UP001205035"/>
    </source>
</evidence>
<accession>A0AAJ1CG23</accession>
<dbReference type="Proteomes" id="UP001205035">
    <property type="component" value="Unassembled WGS sequence"/>
</dbReference>
<organism evidence="1 2">
    <name type="scientific">Alistipes onderdonkii</name>
    <dbReference type="NCBI Taxonomy" id="328813"/>
    <lineage>
        <taxon>Bacteria</taxon>
        <taxon>Pseudomonadati</taxon>
        <taxon>Bacteroidota</taxon>
        <taxon>Bacteroidia</taxon>
        <taxon>Bacteroidales</taxon>
        <taxon>Rikenellaceae</taxon>
        <taxon>Alistipes</taxon>
    </lineage>
</organism>
<reference evidence="1" key="1">
    <citation type="submission" date="2022-06" db="EMBL/GenBank/DDBJ databases">
        <title>Isolation of gut microbiota from human fecal samples.</title>
        <authorList>
            <person name="Pamer E.G."/>
            <person name="Barat B."/>
            <person name="Waligurski E."/>
            <person name="Medina S."/>
            <person name="Paddock L."/>
            <person name="Mostad J."/>
        </authorList>
    </citation>
    <scope>NUCLEOTIDE SEQUENCE</scope>
    <source>
        <strain evidence="1">DFI.6.22</strain>
    </source>
</reference>